<gene>
    <name evidence="7" type="ORF">GOODEAATRI_006646</name>
</gene>
<feature type="compositionally biased region" description="Basic and acidic residues" evidence="6">
    <location>
        <begin position="906"/>
        <end position="924"/>
    </location>
</feature>
<feature type="region of interest" description="Disordered" evidence="6">
    <location>
        <begin position="898"/>
        <end position="924"/>
    </location>
</feature>
<evidence type="ECO:0000313" key="7">
    <source>
        <dbReference type="EMBL" id="MEQ2177732.1"/>
    </source>
</evidence>
<evidence type="ECO:0000256" key="2">
    <source>
        <dbReference type="ARBA" id="ARBA00022553"/>
    </source>
</evidence>
<evidence type="ECO:0000256" key="4">
    <source>
        <dbReference type="ARBA" id="ARBA00023136"/>
    </source>
</evidence>
<evidence type="ECO:0000256" key="1">
    <source>
        <dbReference type="ARBA" id="ARBA00004308"/>
    </source>
</evidence>
<sequence>MFPLPYISGRAEALSELLASIRRQGVRAENILKDGDNLLQRYRNLEARLQQQAAAQSVLEEEYNRFKAQTESTRTWISDLSQPLMSPGKDTDVEEMKQKTLDLRQQWQSICENQGSDSNKRTEICDAIRHAEEQWQNIMQAAKLTVEQVASQAASEREFEAFKNLDKSFQSWIKKQRQKLLGLGDHMQFEERWQTVQAVISSKAEGESKLLDLKMQTAGLSKHLEKSRTTEMEQLVAHTEQLWGAVLQTARQAELRSLLDDFDCQSKNTESWIREKQQKLQCVGSHTPPQERCHTAQVNNLRRRGQTLCDHQDADEGRKVQVQQTVKETEKQWRDVLQGAQQVEATAAAEIAQESERRKLEHDTDCWLEGLQQQLVSLGNQAKPDHRLHAAQNILSLKPEADSKLTELTRQSQNLSEQEEISEHTRRESQKAAQDSEQLWGIVLQTAENTLVRAEVQYLLSREMEAFRNHAGSTKNWIEDLQKQADSMQCGTQGSKAQLEERMNTAQQDKAEARLAEIQKQTSNLPQIFPWPGLGERRQAVEQARTLLDQSTALAPLLLDVRSQDVVANLEQGIVKERQCSLLIEQHEAAQDWLREQVKGLGPPPADRHSLRNAVNTLKALLQTVDREQREMMELEAAKDCLLSLCTPGGQDAITLEVSHLHELCANSKQEVRERLTTCKRRLEEMDCELAQISQGLKERAAALQWELRSLDQAFKTEPMPIVRISASRDVSAAVQPATVGTSSLEFNETEKELESGRTTDQEVHELFPTTRSKSLHRPKEALQQTVTQSSERDLDTASKVQFSSSSDPTDAPNIADYIENLWKNTDKIEKRYLILDVPDRAICQTFDIDLKQPDKESEGKNDSNRLCSSVCAIAMSQEGRAGLTKINFSEDENVKLRGTGSEQEVSEHGTSQEKSKELEESDVHEVKHIREERSAQREPSCILPLDIATTPEVTDNTCVTGNGPNKEPAEANIQDGITKQISSEAKPSASESVLDHKTEFVEISFYEQDQIHQIETKMANKYSIPDEHSTLLTHMGDPKSVTLENSPMLTEVVTPINIYCQHYPHMILTRYLKTEVQLRRIISYHKQRLGKTSRKQYRKDLEICPKI</sequence>
<evidence type="ECO:0000313" key="8">
    <source>
        <dbReference type="Proteomes" id="UP001476798"/>
    </source>
</evidence>
<feature type="compositionally biased region" description="Basic and acidic residues" evidence="6">
    <location>
        <begin position="421"/>
        <end position="430"/>
    </location>
</feature>
<accession>A0ABV0P559</accession>
<evidence type="ECO:0000256" key="6">
    <source>
        <dbReference type="SAM" id="MobiDB-lite"/>
    </source>
</evidence>
<feature type="coiled-coil region" evidence="5">
    <location>
        <begin position="611"/>
        <end position="645"/>
    </location>
</feature>
<comment type="subcellular location">
    <subcellularLocation>
        <location evidence="1">Endomembrane system</location>
    </subcellularLocation>
</comment>
<reference evidence="7 8" key="1">
    <citation type="submission" date="2021-06" db="EMBL/GenBank/DDBJ databases">
        <authorList>
            <person name="Palmer J.M."/>
        </authorList>
    </citation>
    <scope>NUCLEOTIDE SEQUENCE [LARGE SCALE GENOMIC DNA]</scope>
    <source>
        <strain evidence="7 8">GA_2019</strain>
        <tissue evidence="7">Muscle</tissue>
    </source>
</reference>
<comment type="caution">
    <text evidence="7">The sequence shown here is derived from an EMBL/GenBank/DDBJ whole genome shotgun (WGS) entry which is preliminary data.</text>
</comment>
<protein>
    <submittedName>
        <fullName evidence="7">Uncharacterized protein</fullName>
    </submittedName>
</protein>
<keyword evidence="4" id="KW-0472">Membrane</keyword>
<dbReference type="Proteomes" id="UP001476798">
    <property type="component" value="Unassembled WGS sequence"/>
</dbReference>
<dbReference type="PANTHER" id="PTHR14514">
    <property type="entry name" value="PKA ANCHORING PROTEIN"/>
    <property type="match status" value="1"/>
</dbReference>
<keyword evidence="5" id="KW-0175">Coiled coil</keyword>
<keyword evidence="2" id="KW-0597">Phosphoprotein</keyword>
<name>A0ABV0P559_9TELE</name>
<dbReference type="PANTHER" id="PTHR14514:SF4">
    <property type="entry name" value="NESPRIN-2"/>
    <property type="match status" value="1"/>
</dbReference>
<proteinExistence type="predicted"/>
<keyword evidence="8" id="KW-1185">Reference proteome</keyword>
<organism evidence="7 8">
    <name type="scientific">Goodea atripinnis</name>
    <dbReference type="NCBI Taxonomy" id="208336"/>
    <lineage>
        <taxon>Eukaryota</taxon>
        <taxon>Metazoa</taxon>
        <taxon>Chordata</taxon>
        <taxon>Craniata</taxon>
        <taxon>Vertebrata</taxon>
        <taxon>Euteleostomi</taxon>
        <taxon>Actinopterygii</taxon>
        <taxon>Neopterygii</taxon>
        <taxon>Teleostei</taxon>
        <taxon>Neoteleostei</taxon>
        <taxon>Acanthomorphata</taxon>
        <taxon>Ovalentaria</taxon>
        <taxon>Atherinomorphae</taxon>
        <taxon>Cyprinodontiformes</taxon>
        <taxon>Goodeidae</taxon>
        <taxon>Goodea</taxon>
    </lineage>
</organism>
<feature type="coiled-coil region" evidence="5">
    <location>
        <begin position="28"/>
        <end position="62"/>
    </location>
</feature>
<dbReference type="EMBL" id="JAHRIO010060291">
    <property type="protein sequence ID" value="MEQ2177732.1"/>
    <property type="molecule type" value="Genomic_DNA"/>
</dbReference>
<evidence type="ECO:0000256" key="3">
    <source>
        <dbReference type="ARBA" id="ARBA00022737"/>
    </source>
</evidence>
<feature type="region of interest" description="Disordered" evidence="6">
    <location>
        <begin position="407"/>
        <end position="435"/>
    </location>
</feature>
<keyword evidence="3" id="KW-0677">Repeat</keyword>
<feature type="region of interest" description="Disordered" evidence="6">
    <location>
        <begin position="769"/>
        <end position="812"/>
    </location>
</feature>
<evidence type="ECO:0000256" key="5">
    <source>
        <dbReference type="SAM" id="Coils"/>
    </source>
</evidence>
<feature type="compositionally biased region" description="Polar residues" evidence="6">
    <location>
        <begin position="799"/>
        <end position="809"/>
    </location>
</feature>